<dbReference type="Proteomes" id="UP001209854">
    <property type="component" value="Unassembled WGS sequence"/>
</dbReference>
<name>A0ABT3MUS6_9GAMM</name>
<keyword evidence="3" id="KW-1185">Reference proteome</keyword>
<dbReference type="RefSeq" id="WP_262567995.1">
    <property type="nucleotide sequence ID" value="NZ_JAPFCC010000001.1"/>
</dbReference>
<dbReference type="Gene3D" id="1.20.1280.290">
    <property type="match status" value="1"/>
</dbReference>
<feature type="transmembrane region" description="Helical" evidence="1">
    <location>
        <begin position="48"/>
        <end position="75"/>
    </location>
</feature>
<gene>
    <name evidence="2" type="ORF">NX722_10900</name>
</gene>
<evidence type="ECO:0008006" key="4">
    <source>
        <dbReference type="Google" id="ProtNLM"/>
    </source>
</evidence>
<evidence type="ECO:0000256" key="1">
    <source>
        <dbReference type="SAM" id="Phobius"/>
    </source>
</evidence>
<proteinExistence type="predicted"/>
<keyword evidence="1" id="KW-1133">Transmembrane helix</keyword>
<comment type="caution">
    <text evidence="2">The sequence shown here is derived from an EMBL/GenBank/DDBJ whole genome shotgun (WGS) entry which is preliminary data.</text>
</comment>
<keyword evidence="1" id="KW-0812">Transmembrane</keyword>
<evidence type="ECO:0000313" key="3">
    <source>
        <dbReference type="Proteomes" id="UP001209854"/>
    </source>
</evidence>
<evidence type="ECO:0000313" key="2">
    <source>
        <dbReference type="EMBL" id="MCW7553134.1"/>
    </source>
</evidence>
<organism evidence="2 3">
    <name type="scientific">Endozoicomonas gorgoniicola</name>
    <dbReference type="NCBI Taxonomy" id="1234144"/>
    <lineage>
        <taxon>Bacteria</taxon>
        <taxon>Pseudomonadati</taxon>
        <taxon>Pseudomonadota</taxon>
        <taxon>Gammaproteobacteria</taxon>
        <taxon>Oceanospirillales</taxon>
        <taxon>Endozoicomonadaceae</taxon>
        <taxon>Endozoicomonas</taxon>
    </lineage>
</organism>
<sequence length="90" mass="9811">MGTIELFGMSLSQVEVLGHVASVMVAISLMMKNIVWLRVLNFIGCSLFAAYGLAIGAMPVATMNAFVACINIFYLSKMYMARKTSAYVMS</sequence>
<protein>
    <recommendedName>
        <fullName evidence="4">Uroporphyrinogen decarboxylase</fullName>
    </recommendedName>
</protein>
<reference evidence="2 3" key="1">
    <citation type="submission" date="2022-10" db="EMBL/GenBank/DDBJ databases">
        <title>High-quality genome sequences of two octocoral-associated bacteria, Endozoicomonas euniceicola EF212 and Endozoicomonas gorgoniicola PS125.</title>
        <authorList>
            <person name="Chiou Y.-J."/>
            <person name="Chen Y.-H."/>
        </authorList>
    </citation>
    <scope>NUCLEOTIDE SEQUENCE [LARGE SCALE GENOMIC DNA]</scope>
    <source>
        <strain evidence="2 3">PS125</strain>
    </source>
</reference>
<keyword evidence="1" id="KW-0472">Membrane</keyword>
<accession>A0ABT3MUS6</accession>
<feature type="transmembrane region" description="Helical" evidence="1">
    <location>
        <begin position="16"/>
        <end position="36"/>
    </location>
</feature>
<dbReference type="EMBL" id="JAPFCC010000001">
    <property type="protein sequence ID" value="MCW7553134.1"/>
    <property type="molecule type" value="Genomic_DNA"/>
</dbReference>